<evidence type="ECO:0000313" key="1">
    <source>
        <dbReference type="EMBL" id="RVU38363.1"/>
    </source>
</evidence>
<accession>A0A3S2Z995</accession>
<sequence>MLYRSTSNWKNPENNAGLLFFAQRLEELTFEYTLDSYKAPTTNAPFLVSECIEQIDNCEQSGISSSSISHILEELKSKLFQNPVVSSIVSLSVESYTKLDNDDLPELRRRLAVLQREIAPQIYALRTMEMIAEDVGNNEKFHLNFLSRELATTLIGLGVSPFHINRTVRKVFFTAEASVDEETIIDTFFREVFPHHHNFTVAFKTNMPERVLHEDVLKRLRLKIKSSTDGIFTTEAIPEEFLGLEEAQSYVVAENVRATDSYSAVELALSKVGSLHDLFRLFNHKAGFEIDERGLAEQKCCAGELRFAPSRINRMQFINDNRPKQAGQKLNKFMQGLLLPLGSDKNKFLRVIDFHGMCLNSEIVENQILNLWTCFETIVPMNRQRTTIANVAGKIAPFVGLLYVRRLFECLTYDLLRWNRRKLSNILKNIEFPDDYELVDKVFYLTTQSTCEPQLEKLFKELGPFELLRFRMFQLRQSFASPKKSIETIKQHQQRVEWQIHRIYRTRNAIIHSGKTPKFTSLLVANAHDYFDQVFELCCELSSGDGGFRNFTECFDFVGIRFQQYLKCVNSLNDWSDSNVQLVLWRPREVPTRKWLFPNARDD</sequence>
<keyword evidence="2" id="KW-1185">Reference proteome</keyword>
<dbReference type="AlphaFoldDB" id="A0A3S2Z995"/>
<proteinExistence type="predicted"/>
<dbReference type="Proteomes" id="UP000287447">
    <property type="component" value="Unassembled WGS sequence"/>
</dbReference>
<name>A0A3S2Z995_9PROT</name>
<protein>
    <recommendedName>
        <fullName evidence="3">Apea-like HEPN domain-containing protein</fullName>
    </recommendedName>
</protein>
<dbReference type="RefSeq" id="WP_127763735.1">
    <property type="nucleotide sequence ID" value="NZ_SADE01000001.1"/>
</dbReference>
<organism evidence="1 2">
    <name type="scientific">Hwanghaeella grinnelliae</name>
    <dbReference type="NCBI Taxonomy" id="2500179"/>
    <lineage>
        <taxon>Bacteria</taxon>
        <taxon>Pseudomonadati</taxon>
        <taxon>Pseudomonadota</taxon>
        <taxon>Alphaproteobacteria</taxon>
        <taxon>Rhodospirillales</taxon>
        <taxon>Rhodospirillaceae</taxon>
        <taxon>Hwanghaeella</taxon>
    </lineage>
</organism>
<reference evidence="2" key="1">
    <citation type="submission" date="2019-01" db="EMBL/GenBank/DDBJ databases">
        <title>Gri0909 isolated from a small marine red alga.</title>
        <authorList>
            <person name="Kim J."/>
            <person name="Jeong S.E."/>
            <person name="Jeon C.O."/>
        </authorList>
    </citation>
    <scope>NUCLEOTIDE SEQUENCE [LARGE SCALE GENOMIC DNA]</scope>
    <source>
        <strain evidence="2">Gri0909</strain>
    </source>
</reference>
<dbReference type="EMBL" id="SADE01000001">
    <property type="protein sequence ID" value="RVU38363.1"/>
    <property type="molecule type" value="Genomic_DNA"/>
</dbReference>
<comment type="caution">
    <text evidence="1">The sequence shown here is derived from an EMBL/GenBank/DDBJ whole genome shotgun (WGS) entry which is preliminary data.</text>
</comment>
<gene>
    <name evidence="1" type="ORF">EOI86_03475</name>
</gene>
<dbReference type="OrthoDB" id="6626310at2"/>
<evidence type="ECO:0008006" key="3">
    <source>
        <dbReference type="Google" id="ProtNLM"/>
    </source>
</evidence>
<evidence type="ECO:0000313" key="2">
    <source>
        <dbReference type="Proteomes" id="UP000287447"/>
    </source>
</evidence>